<dbReference type="GO" id="GO:0005789">
    <property type="term" value="C:endoplasmic reticulum membrane"/>
    <property type="evidence" value="ECO:0007669"/>
    <property type="project" value="UniProtKB-SubCell"/>
</dbReference>
<gene>
    <name evidence="7" type="ORF">UCDDS831_g00667</name>
</gene>
<evidence type="ECO:0000256" key="3">
    <source>
        <dbReference type="ARBA" id="ARBA00022824"/>
    </source>
</evidence>
<evidence type="ECO:0000256" key="4">
    <source>
        <dbReference type="ARBA" id="ARBA00022989"/>
    </source>
</evidence>
<evidence type="ECO:0000256" key="5">
    <source>
        <dbReference type="ARBA" id="ARBA00023136"/>
    </source>
</evidence>
<sequence>MDFATKDSWAMEPPVKPSYRTNFVVAAKQSTKDFVYRFEVTYGLYVMDFWEKTIVYTILGLIMFFSLWKVVIPVSLACFRLASHHFPLEPKGFHSVLERSAQQELGDMLLGGAIDAFNTTFNGSSHVVHL</sequence>
<feature type="transmembrane region" description="Helical" evidence="6">
    <location>
        <begin position="54"/>
        <end position="79"/>
    </location>
</feature>
<proteinExistence type="predicted"/>
<reference evidence="7 8" key="2">
    <citation type="submission" date="2015-05" db="EMBL/GenBank/DDBJ databases">
        <title>Distinctive expansion of gene families associated with plant cell wall degradation and secondary metabolism in the genomes of grapevine trunk pathogens.</title>
        <authorList>
            <person name="Lawrence D.P."/>
            <person name="Travadon R."/>
            <person name="Rolshausen P.E."/>
            <person name="Baumgartner K."/>
        </authorList>
    </citation>
    <scope>NUCLEOTIDE SEQUENCE [LARGE SCALE GENOMIC DNA]</scope>
    <source>
        <strain evidence="7">DS831</strain>
    </source>
</reference>
<evidence type="ECO:0000256" key="1">
    <source>
        <dbReference type="ARBA" id="ARBA00004477"/>
    </source>
</evidence>
<reference evidence="7 8" key="1">
    <citation type="submission" date="2015-03" db="EMBL/GenBank/DDBJ databases">
        <authorList>
            <person name="Morales-Cruz A."/>
            <person name="Amrine K.C."/>
            <person name="Cantu D."/>
        </authorList>
    </citation>
    <scope>NUCLEOTIDE SEQUENCE [LARGE SCALE GENOMIC DNA]</scope>
    <source>
        <strain evidence="7">DS831</strain>
    </source>
</reference>
<dbReference type="InterPro" id="IPR024512">
    <property type="entry name" value="Ser_palmitoyltrfase_ssu-like"/>
</dbReference>
<comment type="subcellular location">
    <subcellularLocation>
        <location evidence="1">Endoplasmic reticulum membrane</location>
        <topology evidence="1">Multi-pass membrane protein</topology>
    </subcellularLocation>
</comment>
<name>A0A0G2GX77_9PEZI</name>
<evidence type="ECO:0000256" key="2">
    <source>
        <dbReference type="ARBA" id="ARBA00022692"/>
    </source>
</evidence>
<organism evidence="7 8">
    <name type="scientific">Diplodia seriata</name>
    <dbReference type="NCBI Taxonomy" id="420778"/>
    <lineage>
        <taxon>Eukaryota</taxon>
        <taxon>Fungi</taxon>
        <taxon>Dikarya</taxon>
        <taxon>Ascomycota</taxon>
        <taxon>Pezizomycotina</taxon>
        <taxon>Dothideomycetes</taxon>
        <taxon>Dothideomycetes incertae sedis</taxon>
        <taxon>Botryosphaeriales</taxon>
        <taxon>Botryosphaeriaceae</taxon>
        <taxon>Diplodia</taxon>
    </lineage>
</organism>
<dbReference type="Pfam" id="PF11779">
    <property type="entry name" value="SPT_ssu-like"/>
    <property type="match status" value="1"/>
</dbReference>
<keyword evidence="5 6" id="KW-0472">Membrane</keyword>
<dbReference type="Proteomes" id="UP000034182">
    <property type="component" value="Unassembled WGS sequence"/>
</dbReference>
<keyword evidence="4 6" id="KW-1133">Transmembrane helix</keyword>
<evidence type="ECO:0000313" key="7">
    <source>
        <dbReference type="EMBL" id="KKY27803.1"/>
    </source>
</evidence>
<comment type="caution">
    <text evidence="7">The sequence shown here is derived from an EMBL/GenBank/DDBJ whole genome shotgun (WGS) entry which is preliminary data.</text>
</comment>
<evidence type="ECO:0000256" key="6">
    <source>
        <dbReference type="SAM" id="Phobius"/>
    </source>
</evidence>
<accession>A0A0G2GX77</accession>
<evidence type="ECO:0000313" key="8">
    <source>
        <dbReference type="Proteomes" id="UP000034182"/>
    </source>
</evidence>
<dbReference type="EMBL" id="LAQI01000018">
    <property type="protein sequence ID" value="KKY27803.1"/>
    <property type="molecule type" value="Genomic_DNA"/>
</dbReference>
<keyword evidence="2 6" id="KW-0812">Transmembrane</keyword>
<keyword evidence="3" id="KW-0256">Endoplasmic reticulum</keyword>
<dbReference type="AlphaFoldDB" id="A0A0G2GX77"/>
<protein>
    <submittedName>
        <fullName evidence="7">Uncharacterized protein</fullName>
    </submittedName>
</protein>